<name>A0A8S9ZNI2_9BILA</name>
<evidence type="ECO:0000313" key="2">
    <source>
        <dbReference type="Proteomes" id="UP000605970"/>
    </source>
</evidence>
<organism evidence="1 2">
    <name type="scientific">Meloidogyne graminicola</name>
    <dbReference type="NCBI Taxonomy" id="189291"/>
    <lineage>
        <taxon>Eukaryota</taxon>
        <taxon>Metazoa</taxon>
        <taxon>Ecdysozoa</taxon>
        <taxon>Nematoda</taxon>
        <taxon>Chromadorea</taxon>
        <taxon>Rhabditida</taxon>
        <taxon>Tylenchina</taxon>
        <taxon>Tylenchomorpha</taxon>
        <taxon>Tylenchoidea</taxon>
        <taxon>Meloidogynidae</taxon>
        <taxon>Meloidogyninae</taxon>
        <taxon>Meloidogyne</taxon>
    </lineage>
</organism>
<gene>
    <name evidence="1" type="ORF">Mgra_00005749</name>
</gene>
<protein>
    <submittedName>
        <fullName evidence="1">Uncharacterized protein</fullName>
    </submittedName>
</protein>
<dbReference type="EMBL" id="JABEBT010000050">
    <property type="protein sequence ID" value="KAF7634855.1"/>
    <property type="molecule type" value="Genomic_DNA"/>
</dbReference>
<proteinExistence type="predicted"/>
<dbReference type="Proteomes" id="UP000605970">
    <property type="component" value="Unassembled WGS sequence"/>
</dbReference>
<accession>A0A8S9ZNI2</accession>
<reference evidence="1" key="1">
    <citation type="journal article" date="2020" name="Ecol. Evol.">
        <title>Genome structure and content of the rice root-knot nematode (Meloidogyne graminicola).</title>
        <authorList>
            <person name="Phan N.T."/>
            <person name="Danchin E.G.J."/>
            <person name="Klopp C."/>
            <person name="Perfus-Barbeoch L."/>
            <person name="Kozlowski D.K."/>
            <person name="Koutsovoulos G.D."/>
            <person name="Lopez-Roques C."/>
            <person name="Bouchez O."/>
            <person name="Zahm M."/>
            <person name="Besnard G."/>
            <person name="Bellafiore S."/>
        </authorList>
    </citation>
    <scope>NUCLEOTIDE SEQUENCE</scope>
    <source>
        <strain evidence="1">VN-18</strain>
    </source>
</reference>
<keyword evidence="2" id="KW-1185">Reference proteome</keyword>
<comment type="caution">
    <text evidence="1">The sequence shown here is derived from an EMBL/GenBank/DDBJ whole genome shotgun (WGS) entry which is preliminary data.</text>
</comment>
<evidence type="ECO:0000313" key="1">
    <source>
        <dbReference type="EMBL" id="KAF7634855.1"/>
    </source>
</evidence>
<feature type="non-terminal residue" evidence="1">
    <location>
        <position position="34"/>
    </location>
</feature>
<sequence length="34" mass="3931">MYYVCKYFKKKFQDALIYTKKLKKNVPGAGVLGS</sequence>
<dbReference type="AlphaFoldDB" id="A0A8S9ZNI2"/>